<evidence type="ECO:0000313" key="3">
    <source>
        <dbReference type="EMBL" id="KAJ7955115.1"/>
    </source>
</evidence>
<evidence type="ECO:0000313" key="4">
    <source>
        <dbReference type="Proteomes" id="UP001163823"/>
    </source>
</evidence>
<dbReference type="EMBL" id="JARAOO010000009">
    <property type="protein sequence ID" value="KAJ7955115.1"/>
    <property type="molecule type" value="Genomic_DNA"/>
</dbReference>
<organism evidence="3 4">
    <name type="scientific">Quillaja saponaria</name>
    <name type="common">Soap bark tree</name>
    <dbReference type="NCBI Taxonomy" id="32244"/>
    <lineage>
        <taxon>Eukaryota</taxon>
        <taxon>Viridiplantae</taxon>
        <taxon>Streptophyta</taxon>
        <taxon>Embryophyta</taxon>
        <taxon>Tracheophyta</taxon>
        <taxon>Spermatophyta</taxon>
        <taxon>Magnoliopsida</taxon>
        <taxon>eudicotyledons</taxon>
        <taxon>Gunneridae</taxon>
        <taxon>Pentapetalae</taxon>
        <taxon>rosids</taxon>
        <taxon>fabids</taxon>
        <taxon>Fabales</taxon>
        <taxon>Quillajaceae</taxon>
        <taxon>Quillaja</taxon>
    </lineage>
</organism>
<proteinExistence type="predicted"/>
<dbReference type="InterPro" id="IPR013083">
    <property type="entry name" value="Znf_RING/FYVE/PHD"/>
</dbReference>
<dbReference type="SUPFAM" id="SSF57850">
    <property type="entry name" value="RING/U-box"/>
    <property type="match status" value="1"/>
</dbReference>
<dbReference type="SMART" id="SM00184">
    <property type="entry name" value="RING"/>
    <property type="match status" value="1"/>
</dbReference>
<gene>
    <name evidence="3" type="ORF">O6P43_021759</name>
</gene>
<evidence type="ECO:0000256" key="1">
    <source>
        <dbReference type="PROSITE-ProRule" id="PRU00175"/>
    </source>
</evidence>
<dbReference type="KEGG" id="qsa:O6P43_021759"/>
<protein>
    <submittedName>
        <fullName evidence="3">RING finger family protein</fullName>
    </submittedName>
</protein>
<name>A0AAD7LBK7_QUISA</name>
<sequence length="272" mass="30073">MAASSSMTVCSVCLDDVSEKCGRTVVTLQCSHIFHLDCIGSAFNMKGVMECPNCRQTEKGVWKQFEDGNHEEDMVQGILFEDGQDFAEMDVQEPGPEYNPFQQWSLGLQSPGYQGGINASAIFVGPSCFNHQWSNPSATQFLEAIGQHHQFCNQHFISTSFHDHFIGAHQSLVPSVTLAPAGANFVEPFNHWCIPDHSAQHEAAIVFPDQLVQGNSSSTVVLGMLDEGMRSSELSAMERLTMEQPYNANHVSYMEQNGLLRGDEDESPYVFG</sequence>
<reference evidence="3" key="1">
    <citation type="journal article" date="2023" name="Science">
        <title>Elucidation of the pathway for biosynthesis of saponin adjuvants from the soapbark tree.</title>
        <authorList>
            <person name="Reed J."/>
            <person name="Orme A."/>
            <person name="El-Demerdash A."/>
            <person name="Owen C."/>
            <person name="Martin L.B.B."/>
            <person name="Misra R.C."/>
            <person name="Kikuchi S."/>
            <person name="Rejzek M."/>
            <person name="Martin A.C."/>
            <person name="Harkess A."/>
            <person name="Leebens-Mack J."/>
            <person name="Louveau T."/>
            <person name="Stephenson M.J."/>
            <person name="Osbourn A."/>
        </authorList>
    </citation>
    <scope>NUCLEOTIDE SEQUENCE</scope>
    <source>
        <strain evidence="3">S10</strain>
    </source>
</reference>
<evidence type="ECO:0000259" key="2">
    <source>
        <dbReference type="PROSITE" id="PS50089"/>
    </source>
</evidence>
<keyword evidence="1" id="KW-0862">Zinc</keyword>
<keyword evidence="1" id="KW-0479">Metal-binding</keyword>
<dbReference type="PANTHER" id="PTHR46798">
    <property type="entry name" value="OS09G0511500 PROTEIN"/>
    <property type="match status" value="1"/>
</dbReference>
<dbReference type="Gene3D" id="3.30.40.10">
    <property type="entry name" value="Zinc/RING finger domain, C3HC4 (zinc finger)"/>
    <property type="match status" value="1"/>
</dbReference>
<dbReference type="PROSITE" id="PS50089">
    <property type="entry name" value="ZF_RING_2"/>
    <property type="match status" value="1"/>
</dbReference>
<dbReference type="PANTHER" id="PTHR46798:SF20">
    <property type="entry name" value="RING-TYPE DOMAIN-CONTAINING PROTEIN"/>
    <property type="match status" value="1"/>
</dbReference>
<dbReference type="InterPro" id="IPR001841">
    <property type="entry name" value="Znf_RING"/>
</dbReference>
<keyword evidence="1" id="KW-0863">Zinc-finger</keyword>
<dbReference type="InterPro" id="IPR044274">
    <property type="entry name" value="RFI2"/>
</dbReference>
<dbReference type="Pfam" id="PF13639">
    <property type="entry name" value="zf-RING_2"/>
    <property type="match status" value="1"/>
</dbReference>
<dbReference type="GO" id="GO:0004842">
    <property type="term" value="F:ubiquitin-protein transferase activity"/>
    <property type="evidence" value="ECO:0007669"/>
    <property type="project" value="InterPro"/>
</dbReference>
<accession>A0AAD7LBK7</accession>
<keyword evidence="4" id="KW-1185">Reference proteome</keyword>
<comment type="caution">
    <text evidence="3">The sequence shown here is derived from an EMBL/GenBank/DDBJ whole genome shotgun (WGS) entry which is preliminary data.</text>
</comment>
<dbReference type="GO" id="GO:0008270">
    <property type="term" value="F:zinc ion binding"/>
    <property type="evidence" value="ECO:0007669"/>
    <property type="project" value="UniProtKB-KW"/>
</dbReference>
<dbReference type="AlphaFoldDB" id="A0AAD7LBK7"/>
<feature type="domain" description="RING-type" evidence="2">
    <location>
        <begin position="10"/>
        <end position="55"/>
    </location>
</feature>
<dbReference type="Proteomes" id="UP001163823">
    <property type="component" value="Chromosome 9"/>
</dbReference>